<dbReference type="AlphaFoldDB" id="A0A318ETZ0"/>
<comment type="caution">
    <text evidence="2">The sequence shown here is derived from an EMBL/GenBank/DDBJ whole genome shotgun (WGS) entry which is preliminary data.</text>
</comment>
<dbReference type="CDD" id="cd04301">
    <property type="entry name" value="NAT_SF"/>
    <property type="match status" value="1"/>
</dbReference>
<dbReference type="Gene3D" id="3.40.630.30">
    <property type="match status" value="1"/>
</dbReference>
<dbReference type="SUPFAM" id="SSF55729">
    <property type="entry name" value="Acyl-CoA N-acyltransferases (Nat)"/>
    <property type="match status" value="1"/>
</dbReference>
<dbReference type="PANTHER" id="PTHR43415">
    <property type="entry name" value="SPERMIDINE N(1)-ACETYLTRANSFERASE"/>
    <property type="match status" value="1"/>
</dbReference>
<dbReference type="EMBL" id="QICS01000003">
    <property type="protein sequence ID" value="PXV91841.1"/>
    <property type="molecule type" value="Genomic_DNA"/>
</dbReference>
<dbReference type="RefSeq" id="WP_110290912.1">
    <property type="nucleotide sequence ID" value="NZ_QICS01000003.1"/>
</dbReference>
<dbReference type="PROSITE" id="PS51186">
    <property type="entry name" value="GNAT"/>
    <property type="match status" value="1"/>
</dbReference>
<keyword evidence="2" id="KW-0808">Transferase</keyword>
<proteinExistence type="predicted"/>
<protein>
    <submittedName>
        <fullName evidence="2">RimJ/RimL family protein N-acetyltransferase</fullName>
    </submittedName>
</protein>
<dbReference type="Pfam" id="PF13302">
    <property type="entry name" value="Acetyltransf_3"/>
    <property type="match status" value="1"/>
</dbReference>
<dbReference type="Proteomes" id="UP000247523">
    <property type="component" value="Unassembled WGS sequence"/>
</dbReference>
<feature type="domain" description="N-acetyltransferase" evidence="1">
    <location>
        <begin position="5"/>
        <end position="153"/>
    </location>
</feature>
<gene>
    <name evidence="2" type="ORF">C8E03_103412</name>
</gene>
<accession>A0A318ETZ0</accession>
<reference evidence="2 3" key="1">
    <citation type="submission" date="2018-05" db="EMBL/GenBank/DDBJ databases">
        <title>Genomic Encyclopedia of Type Strains, Phase IV (KMG-IV): sequencing the most valuable type-strain genomes for metagenomic binning, comparative biology and taxonomic classification.</title>
        <authorList>
            <person name="Goeker M."/>
        </authorList>
    </citation>
    <scope>NUCLEOTIDE SEQUENCE [LARGE SCALE GENOMIC DNA]</scope>
    <source>
        <strain evidence="2 3">DSM 28816</strain>
    </source>
</reference>
<sequence>MRSNLNLRKVESEDIDLLFEWANESQCRKNSFRSERIDYNEHKRWFVSKLIDINCNMYLLVSNDDYIGQVRVEKDGDTGLVSYSINKNYRGKGYGYDILSILEEEIKRMGEIKYLVGKVKHDNQASHKIFMKLGYIPEENEDYILYKKIISMN</sequence>
<dbReference type="GO" id="GO:0016747">
    <property type="term" value="F:acyltransferase activity, transferring groups other than amino-acyl groups"/>
    <property type="evidence" value="ECO:0007669"/>
    <property type="project" value="InterPro"/>
</dbReference>
<evidence type="ECO:0000259" key="1">
    <source>
        <dbReference type="PROSITE" id="PS51186"/>
    </source>
</evidence>
<organism evidence="2 3">
    <name type="scientific">Lachnotalea glycerini</name>
    <dbReference type="NCBI Taxonomy" id="1763509"/>
    <lineage>
        <taxon>Bacteria</taxon>
        <taxon>Bacillati</taxon>
        <taxon>Bacillota</taxon>
        <taxon>Clostridia</taxon>
        <taxon>Lachnospirales</taxon>
        <taxon>Lachnospiraceae</taxon>
        <taxon>Lachnotalea</taxon>
    </lineage>
</organism>
<name>A0A318ETZ0_9FIRM</name>
<evidence type="ECO:0000313" key="3">
    <source>
        <dbReference type="Proteomes" id="UP000247523"/>
    </source>
</evidence>
<dbReference type="PANTHER" id="PTHR43415:SF3">
    <property type="entry name" value="GNAT-FAMILY ACETYLTRANSFERASE"/>
    <property type="match status" value="1"/>
</dbReference>
<dbReference type="InterPro" id="IPR016181">
    <property type="entry name" value="Acyl_CoA_acyltransferase"/>
</dbReference>
<evidence type="ECO:0000313" key="2">
    <source>
        <dbReference type="EMBL" id="PXV91841.1"/>
    </source>
</evidence>
<dbReference type="InterPro" id="IPR000182">
    <property type="entry name" value="GNAT_dom"/>
</dbReference>